<feature type="compositionally biased region" description="Basic residues" evidence="7">
    <location>
        <begin position="514"/>
        <end position="524"/>
    </location>
</feature>
<protein>
    <recommendedName>
        <fullName evidence="8">HMG box domain-containing protein</fullName>
    </recommendedName>
</protein>
<feature type="DNA-binding region" description="HMG box" evidence="6">
    <location>
        <begin position="190"/>
        <end position="258"/>
    </location>
</feature>
<feature type="domain" description="HMG box" evidence="8">
    <location>
        <begin position="190"/>
        <end position="258"/>
    </location>
</feature>
<accession>A0A9J6CFT7</accession>
<dbReference type="SUPFAM" id="SSF47095">
    <property type="entry name" value="HMG-box"/>
    <property type="match status" value="1"/>
</dbReference>
<dbReference type="GO" id="GO:0005634">
    <property type="term" value="C:nucleus"/>
    <property type="evidence" value="ECO:0007669"/>
    <property type="project" value="UniProtKB-UniRule"/>
</dbReference>
<feature type="compositionally biased region" description="Basic and acidic residues" evidence="7">
    <location>
        <begin position="168"/>
        <end position="186"/>
    </location>
</feature>
<feature type="compositionally biased region" description="Basic and acidic residues" evidence="7">
    <location>
        <begin position="361"/>
        <end position="377"/>
    </location>
</feature>
<evidence type="ECO:0000313" key="10">
    <source>
        <dbReference type="Proteomes" id="UP001107558"/>
    </source>
</evidence>
<comment type="caution">
    <text evidence="9">The sequence shown here is derived from an EMBL/GenBank/DDBJ whole genome shotgun (WGS) entry which is preliminary data.</text>
</comment>
<dbReference type="EMBL" id="JADBJN010000001">
    <property type="protein sequence ID" value="KAG5680478.1"/>
    <property type="molecule type" value="Genomic_DNA"/>
</dbReference>
<feature type="compositionally biased region" description="Basic and acidic residues" evidence="7">
    <location>
        <begin position="461"/>
        <end position="474"/>
    </location>
</feature>
<feature type="compositionally biased region" description="Basic residues" evidence="7">
    <location>
        <begin position="555"/>
        <end position="564"/>
    </location>
</feature>
<proteinExistence type="predicted"/>
<name>A0A9J6CFT7_POLVA</name>
<evidence type="ECO:0000259" key="8">
    <source>
        <dbReference type="PROSITE" id="PS50118"/>
    </source>
</evidence>
<evidence type="ECO:0000256" key="7">
    <source>
        <dbReference type="SAM" id="MobiDB-lite"/>
    </source>
</evidence>
<organism evidence="9 10">
    <name type="scientific">Polypedilum vanderplanki</name>
    <name type="common">Sleeping chironomid midge</name>
    <dbReference type="NCBI Taxonomy" id="319348"/>
    <lineage>
        <taxon>Eukaryota</taxon>
        <taxon>Metazoa</taxon>
        <taxon>Ecdysozoa</taxon>
        <taxon>Arthropoda</taxon>
        <taxon>Hexapoda</taxon>
        <taxon>Insecta</taxon>
        <taxon>Pterygota</taxon>
        <taxon>Neoptera</taxon>
        <taxon>Endopterygota</taxon>
        <taxon>Diptera</taxon>
        <taxon>Nematocera</taxon>
        <taxon>Chironomoidea</taxon>
        <taxon>Chironomidae</taxon>
        <taxon>Chironominae</taxon>
        <taxon>Polypedilum</taxon>
        <taxon>Polypedilum</taxon>
    </lineage>
</organism>
<dbReference type="GO" id="GO:0000977">
    <property type="term" value="F:RNA polymerase II transcription regulatory region sequence-specific DNA binding"/>
    <property type="evidence" value="ECO:0007669"/>
    <property type="project" value="TreeGrafter"/>
</dbReference>
<keyword evidence="2" id="KW-0805">Transcription regulation</keyword>
<evidence type="ECO:0000256" key="5">
    <source>
        <dbReference type="ARBA" id="ARBA00023242"/>
    </source>
</evidence>
<feature type="region of interest" description="Disordered" evidence="7">
    <location>
        <begin position="514"/>
        <end position="571"/>
    </location>
</feature>
<dbReference type="SMART" id="SM00398">
    <property type="entry name" value="HMG"/>
    <property type="match status" value="1"/>
</dbReference>
<dbReference type="PANTHER" id="PTHR13059">
    <property type="entry name" value="HMG-BOX TRANSCRIPTION FACTOR BBX"/>
    <property type="match status" value="1"/>
</dbReference>
<feature type="region of interest" description="Disordered" evidence="7">
    <location>
        <begin position="395"/>
        <end position="484"/>
    </location>
</feature>
<dbReference type="Proteomes" id="UP001107558">
    <property type="component" value="Chromosome 1"/>
</dbReference>
<evidence type="ECO:0000256" key="3">
    <source>
        <dbReference type="ARBA" id="ARBA00023125"/>
    </source>
</evidence>
<evidence type="ECO:0000256" key="4">
    <source>
        <dbReference type="ARBA" id="ARBA00023163"/>
    </source>
</evidence>
<keyword evidence="3 6" id="KW-0238">DNA-binding</keyword>
<dbReference type="OrthoDB" id="2377365at2759"/>
<feature type="region of interest" description="Disordered" evidence="7">
    <location>
        <begin position="356"/>
        <end position="383"/>
    </location>
</feature>
<dbReference type="Gene3D" id="1.10.30.10">
    <property type="entry name" value="High mobility group box domain"/>
    <property type="match status" value="1"/>
</dbReference>
<evidence type="ECO:0000256" key="6">
    <source>
        <dbReference type="PROSITE-ProRule" id="PRU00267"/>
    </source>
</evidence>
<keyword evidence="4" id="KW-0804">Transcription</keyword>
<keyword evidence="1" id="KW-0597">Phosphoprotein</keyword>
<dbReference type="AlphaFoldDB" id="A0A9J6CFT7"/>
<dbReference type="InterPro" id="IPR052412">
    <property type="entry name" value="CC-Dev_Transcription_Reg"/>
</dbReference>
<gene>
    <name evidence="9" type="ORF">PVAND_009986</name>
</gene>
<dbReference type="InterPro" id="IPR049523">
    <property type="entry name" value="BBX_HMG-box"/>
</dbReference>
<reference evidence="9" key="1">
    <citation type="submission" date="2021-03" db="EMBL/GenBank/DDBJ databases">
        <title>Chromosome level genome of the anhydrobiotic midge Polypedilum vanderplanki.</title>
        <authorList>
            <person name="Yoshida Y."/>
            <person name="Kikawada T."/>
            <person name="Gusev O."/>
        </authorList>
    </citation>
    <scope>NUCLEOTIDE SEQUENCE</scope>
    <source>
        <strain evidence="9">NIAS01</strain>
        <tissue evidence="9">Whole body or cell culture</tissue>
    </source>
</reference>
<evidence type="ECO:0000256" key="1">
    <source>
        <dbReference type="ARBA" id="ARBA00022553"/>
    </source>
</evidence>
<dbReference type="PANTHER" id="PTHR13059:SF10">
    <property type="entry name" value="HMG BOX TRANSCRIPTION FACTOR BBX"/>
    <property type="match status" value="1"/>
</dbReference>
<keyword evidence="10" id="KW-1185">Reference proteome</keyword>
<feature type="region of interest" description="Disordered" evidence="7">
    <location>
        <begin position="130"/>
        <end position="188"/>
    </location>
</feature>
<dbReference type="Pfam" id="PF00505">
    <property type="entry name" value="HMG_box"/>
    <property type="match status" value="1"/>
</dbReference>
<sequence>MLSNMNQQTMDTSILYFNSHATKNPNNNNNNNNSNEKTKEFSIYRPDVDFSINYEPIGLNERTRLVNDAKDSAVVVVQKSTTMTQQNGDLNVNGRRAVMMSYGNEYPTNLHNYSKVPESITMMMIEEDVNSDRNNNSNNNNNRSISSSSGDSRDLATSDADDENIEDTGNRDDNNNASNKIDDKKPEHHVRRPMNAFLIFCKRHRALVREKYPNLENRSITKILGDWWAFLPNEDKLPYKDLAKNYKDVFFSKNPNFKWYKLPAPPLRTLSTRPSNERDRATSPIPITEEIVETSPKDRAARNIKPITLQNHSGIGQFKLASIDQMGGLSSLMMVEPSSSPRSNGSIYGDIQQQTFVSGTTRDEIHDSQPRKRKSDEAIDTYDEELTGKSRACKGKRYEQFMTPTKKATKQKNTSAPLSSPIATSVHFPHNGYCKPQELSPTNGTKVHHNNNYRYQQQQTHENDSSDEMAHSPESDDINQGDANDFKLNDKIMTLPSLDLEDYLNRKKAMKKKKKFSHKTKHRQQQNAQAAQSKEKVIPKQPAAAIAASTAVGSQKRKAPKQTIRRTADIVEPPQQEISRVGLIGLDTLATLALVQANASSPQ</sequence>
<dbReference type="GO" id="GO:0000981">
    <property type="term" value="F:DNA-binding transcription factor activity, RNA polymerase II-specific"/>
    <property type="evidence" value="ECO:0007669"/>
    <property type="project" value="TreeGrafter"/>
</dbReference>
<feature type="compositionally biased region" description="Polar residues" evidence="7">
    <location>
        <begin position="411"/>
        <end position="423"/>
    </location>
</feature>
<evidence type="ECO:0000313" key="9">
    <source>
        <dbReference type="EMBL" id="KAG5680478.1"/>
    </source>
</evidence>
<feature type="compositionally biased region" description="Low complexity" evidence="7">
    <location>
        <begin position="132"/>
        <end position="150"/>
    </location>
</feature>
<dbReference type="InterPro" id="IPR009071">
    <property type="entry name" value="HMG_box_dom"/>
</dbReference>
<keyword evidence="5 6" id="KW-0539">Nucleus</keyword>
<evidence type="ECO:0000256" key="2">
    <source>
        <dbReference type="ARBA" id="ARBA00023015"/>
    </source>
</evidence>
<dbReference type="InterPro" id="IPR036910">
    <property type="entry name" value="HMG_box_dom_sf"/>
</dbReference>
<dbReference type="PROSITE" id="PS50118">
    <property type="entry name" value="HMG_BOX_2"/>
    <property type="match status" value="1"/>
</dbReference>
<dbReference type="CDD" id="cd21989">
    <property type="entry name" value="HMG-box_HBP2"/>
    <property type="match status" value="1"/>
</dbReference>